<dbReference type="InParanoid" id="M4BW93"/>
<dbReference type="AlphaFoldDB" id="M4BW93"/>
<dbReference type="EnsemblProtists" id="HpaT810794">
    <property type="protein sequence ID" value="HpaP810794"/>
    <property type="gene ID" value="HpaG810794"/>
</dbReference>
<name>M4BW93_HYAAE</name>
<dbReference type="VEuPathDB" id="FungiDB:HpaG810794"/>
<sequence length="197" mass="22241">MISTLARRYGDDFVVAMLAEAKNSGDVATKEIAMMWSEKQIQGWLTGHKSPDDVMTLLKLSEDHMSAKLEALERFITIHNQKNSGHVVLLDFLTSKYDEGELVSMLSKSVKRDDSANSKALELETLMLAKWVDLGLYPMGVMGRLGMSKTIEDLTNPKPRTFQKFFVMFHHNKFEGTLELGDIVTSFFSTSMVSAHW</sequence>
<dbReference type="EMBL" id="JH597995">
    <property type="status" value="NOT_ANNOTATED_CDS"/>
    <property type="molecule type" value="Genomic_DNA"/>
</dbReference>
<reference evidence="1" key="2">
    <citation type="submission" date="2015-06" db="UniProtKB">
        <authorList>
            <consortium name="EnsemblProtists"/>
        </authorList>
    </citation>
    <scope>IDENTIFICATION</scope>
    <source>
        <strain evidence="1">Emoy2</strain>
    </source>
</reference>
<evidence type="ECO:0000313" key="2">
    <source>
        <dbReference type="Proteomes" id="UP000011713"/>
    </source>
</evidence>
<protein>
    <recommendedName>
        <fullName evidence="3">RxLR effector candidate protein</fullName>
    </recommendedName>
</protein>
<evidence type="ECO:0000313" key="1">
    <source>
        <dbReference type="EnsemblProtists" id="HpaP810794"/>
    </source>
</evidence>
<dbReference type="Proteomes" id="UP000011713">
    <property type="component" value="Unassembled WGS sequence"/>
</dbReference>
<organism evidence="1 2">
    <name type="scientific">Hyaloperonospora arabidopsidis (strain Emoy2)</name>
    <name type="common">Downy mildew agent</name>
    <name type="synonym">Peronospora arabidopsidis</name>
    <dbReference type="NCBI Taxonomy" id="559515"/>
    <lineage>
        <taxon>Eukaryota</taxon>
        <taxon>Sar</taxon>
        <taxon>Stramenopiles</taxon>
        <taxon>Oomycota</taxon>
        <taxon>Peronosporomycetes</taxon>
        <taxon>Peronosporales</taxon>
        <taxon>Peronosporaceae</taxon>
        <taxon>Hyaloperonospora</taxon>
    </lineage>
</organism>
<proteinExistence type="predicted"/>
<evidence type="ECO:0008006" key="3">
    <source>
        <dbReference type="Google" id="ProtNLM"/>
    </source>
</evidence>
<reference evidence="2" key="1">
    <citation type="journal article" date="2010" name="Science">
        <title>Signatures of adaptation to obligate biotrophy in the Hyaloperonospora arabidopsidis genome.</title>
        <authorList>
            <person name="Baxter L."/>
            <person name="Tripathy S."/>
            <person name="Ishaque N."/>
            <person name="Boot N."/>
            <person name="Cabral A."/>
            <person name="Kemen E."/>
            <person name="Thines M."/>
            <person name="Ah-Fong A."/>
            <person name="Anderson R."/>
            <person name="Badejoko W."/>
            <person name="Bittner-Eddy P."/>
            <person name="Boore J.L."/>
            <person name="Chibucos M.C."/>
            <person name="Coates M."/>
            <person name="Dehal P."/>
            <person name="Delehaunty K."/>
            <person name="Dong S."/>
            <person name="Downton P."/>
            <person name="Dumas B."/>
            <person name="Fabro G."/>
            <person name="Fronick C."/>
            <person name="Fuerstenberg S.I."/>
            <person name="Fulton L."/>
            <person name="Gaulin E."/>
            <person name="Govers F."/>
            <person name="Hughes L."/>
            <person name="Humphray S."/>
            <person name="Jiang R.H."/>
            <person name="Judelson H."/>
            <person name="Kamoun S."/>
            <person name="Kyung K."/>
            <person name="Meijer H."/>
            <person name="Minx P."/>
            <person name="Morris P."/>
            <person name="Nelson J."/>
            <person name="Phuntumart V."/>
            <person name="Qutob D."/>
            <person name="Rehmany A."/>
            <person name="Rougon-Cardoso A."/>
            <person name="Ryden P."/>
            <person name="Torto-Alalibo T."/>
            <person name="Studholme D."/>
            <person name="Wang Y."/>
            <person name="Win J."/>
            <person name="Wood J."/>
            <person name="Clifton S.W."/>
            <person name="Rogers J."/>
            <person name="Van den Ackerveken G."/>
            <person name="Jones J.D."/>
            <person name="McDowell J.M."/>
            <person name="Beynon J."/>
            <person name="Tyler B.M."/>
        </authorList>
    </citation>
    <scope>NUCLEOTIDE SEQUENCE [LARGE SCALE GENOMIC DNA]</scope>
    <source>
        <strain evidence="2">Emoy2</strain>
    </source>
</reference>
<keyword evidence="2" id="KW-1185">Reference proteome</keyword>
<dbReference type="HOGENOM" id="CLU_1386524_0_0_1"/>
<accession>M4BW93</accession>